<dbReference type="InterPro" id="IPR043135">
    <property type="entry name" value="Fur_C"/>
</dbReference>
<keyword evidence="6" id="KW-0804">Transcription</keyword>
<dbReference type="SUPFAM" id="SSF46785">
    <property type="entry name" value="Winged helix' DNA-binding domain"/>
    <property type="match status" value="1"/>
</dbReference>
<evidence type="ECO:0000313" key="9">
    <source>
        <dbReference type="Proteomes" id="UP000436016"/>
    </source>
</evidence>
<evidence type="ECO:0000256" key="5">
    <source>
        <dbReference type="ARBA" id="ARBA00023125"/>
    </source>
</evidence>
<sequence length="161" mass="17583">MTDTIFDGHDHGRCQGMALDAVDAQCAARGLRLTPVRRDVLEILLKSHRALGAYDLLDELKARGHKAQPPVAYRALDFLLSNGFVHKIEQRNAYVACCQPGKAHAPGFMICRGCDLVAELPSPDPQDSVMVAARQIGFAVERTVVEAEGLCPACKREEEEA</sequence>
<dbReference type="Pfam" id="PF01475">
    <property type="entry name" value="FUR"/>
    <property type="match status" value="1"/>
</dbReference>
<feature type="binding site" evidence="7">
    <location>
        <position position="111"/>
    </location>
    <ligand>
        <name>Zn(2+)</name>
        <dbReference type="ChEBI" id="CHEBI:29105"/>
    </ligand>
</feature>
<dbReference type="GO" id="GO:0000976">
    <property type="term" value="F:transcription cis-regulatory region binding"/>
    <property type="evidence" value="ECO:0007669"/>
    <property type="project" value="TreeGrafter"/>
</dbReference>
<evidence type="ECO:0000256" key="2">
    <source>
        <dbReference type="ARBA" id="ARBA00022491"/>
    </source>
</evidence>
<feature type="binding site" evidence="7">
    <location>
        <position position="114"/>
    </location>
    <ligand>
        <name>Zn(2+)</name>
        <dbReference type="ChEBI" id="CHEBI:29105"/>
    </ligand>
</feature>
<dbReference type="RefSeq" id="WP_160856437.1">
    <property type="nucleotide sequence ID" value="NZ_WUWG01000008.1"/>
</dbReference>
<proteinExistence type="inferred from homology"/>
<keyword evidence="4" id="KW-0805">Transcription regulation</keyword>
<dbReference type="GO" id="GO:0045892">
    <property type="term" value="P:negative regulation of DNA-templated transcription"/>
    <property type="evidence" value="ECO:0007669"/>
    <property type="project" value="TreeGrafter"/>
</dbReference>
<keyword evidence="7" id="KW-0479">Metal-binding</keyword>
<keyword evidence="5" id="KW-0238">DNA-binding</keyword>
<evidence type="ECO:0000313" key="8">
    <source>
        <dbReference type="EMBL" id="MXU66764.1"/>
    </source>
</evidence>
<dbReference type="GO" id="GO:1900376">
    <property type="term" value="P:regulation of secondary metabolite biosynthetic process"/>
    <property type="evidence" value="ECO:0007669"/>
    <property type="project" value="TreeGrafter"/>
</dbReference>
<dbReference type="PANTHER" id="PTHR33202">
    <property type="entry name" value="ZINC UPTAKE REGULATION PROTEIN"/>
    <property type="match status" value="1"/>
</dbReference>
<dbReference type="InterPro" id="IPR036388">
    <property type="entry name" value="WH-like_DNA-bd_sf"/>
</dbReference>
<comment type="similarity">
    <text evidence="1">Belongs to the Fur family.</text>
</comment>
<feature type="binding site" evidence="7">
    <location>
        <position position="151"/>
    </location>
    <ligand>
        <name>Zn(2+)</name>
        <dbReference type="ChEBI" id="CHEBI:29105"/>
    </ligand>
</feature>
<keyword evidence="3 7" id="KW-0862">Zinc</keyword>
<organism evidence="8 9">
    <name type="scientific">Oceanomicrobium pacificus</name>
    <dbReference type="NCBI Taxonomy" id="2692916"/>
    <lineage>
        <taxon>Bacteria</taxon>
        <taxon>Pseudomonadati</taxon>
        <taxon>Pseudomonadota</taxon>
        <taxon>Alphaproteobacteria</taxon>
        <taxon>Rhodobacterales</taxon>
        <taxon>Paracoccaceae</taxon>
        <taxon>Oceanomicrobium</taxon>
    </lineage>
</organism>
<accession>A0A6B0U0N4</accession>
<reference evidence="8 9" key="1">
    <citation type="submission" date="2019-12" db="EMBL/GenBank/DDBJ databases">
        <title>Strain KN286 was isolated from seawater, which was collected from Caroline Seamount in the tropical western Pacific.</title>
        <authorList>
            <person name="Wang Q."/>
        </authorList>
    </citation>
    <scope>NUCLEOTIDE SEQUENCE [LARGE SCALE GENOMIC DNA]</scope>
    <source>
        <strain evidence="8 9">KN286</strain>
    </source>
</reference>
<comment type="cofactor">
    <cofactor evidence="7">
        <name>Zn(2+)</name>
        <dbReference type="ChEBI" id="CHEBI:29105"/>
    </cofactor>
    <text evidence="7">Binds 1 zinc ion per subunit.</text>
</comment>
<dbReference type="PANTHER" id="PTHR33202:SF6">
    <property type="entry name" value="ZINC UPTAKE REGULATION PROTEIN"/>
    <property type="match status" value="1"/>
</dbReference>
<dbReference type="AlphaFoldDB" id="A0A6B0U0N4"/>
<dbReference type="InterPro" id="IPR036390">
    <property type="entry name" value="WH_DNA-bd_sf"/>
</dbReference>
<name>A0A6B0U0N4_9RHOB</name>
<evidence type="ECO:0000256" key="6">
    <source>
        <dbReference type="ARBA" id="ARBA00023163"/>
    </source>
</evidence>
<evidence type="ECO:0000256" key="3">
    <source>
        <dbReference type="ARBA" id="ARBA00022833"/>
    </source>
</evidence>
<keyword evidence="2" id="KW-0678">Repressor</keyword>
<evidence type="ECO:0000256" key="4">
    <source>
        <dbReference type="ARBA" id="ARBA00023015"/>
    </source>
</evidence>
<comment type="caution">
    <text evidence="8">The sequence shown here is derived from an EMBL/GenBank/DDBJ whole genome shotgun (WGS) entry which is preliminary data.</text>
</comment>
<evidence type="ECO:0000256" key="1">
    <source>
        <dbReference type="ARBA" id="ARBA00007957"/>
    </source>
</evidence>
<dbReference type="EMBL" id="WUWG01000008">
    <property type="protein sequence ID" value="MXU66764.1"/>
    <property type="molecule type" value="Genomic_DNA"/>
</dbReference>
<dbReference type="GO" id="GO:0003700">
    <property type="term" value="F:DNA-binding transcription factor activity"/>
    <property type="evidence" value="ECO:0007669"/>
    <property type="project" value="InterPro"/>
</dbReference>
<dbReference type="InterPro" id="IPR002481">
    <property type="entry name" value="FUR"/>
</dbReference>
<protein>
    <submittedName>
        <fullName evidence="8">Transcriptional repressor</fullName>
    </submittedName>
</protein>
<dbReference type="Proteomes" id="UP000436016">
    <property type="component" value="Unassembled WGS sequence"/>
</dbReference>
<gene>
    <name evidence="8" type="ORF">GSH16_15045</name>
</gene>
<dbReference type="Gene3D" id="1.10.10.10">
    <property type="entry name" value="Winged helix-like DNA-binding domain superfamily/Winged helix DNA-binding domain"/>
    <property type="match status" value="1"/>
</dbReference>
<evidence type="ECO:0000256" key="7">
    <source>
        <dbReference type="PIRSR" id="PIRSR602481-1"/>
    </source>
</evidence>
<dbReference type="Gene3D" id="3.30.1490.190">
    <property type="match status" value="1"/>
</dbReference>
<dbReference type="GO" id="GO:0008270">
    <property type="term" value="F:zinc ion binding"/>
    <property type="evidence" value="ECO:0007669"/>
    <property type="project" value="TreeGrafter"/>
</dbReference>
<feature type="binding site" evidence="7">
    <location>
        <position position="154"/>
    </location>
    <ligand>
        <name>Zn(2+)</name>
        <dbReference type="ChEBI" id="CHEBI:29105"/>
    </ligand>
</feature>
<keyword evidence="9" id="KW-1185">Reference proteome</keyword>
<dbReference type="GO" id="GO:0005829">
    <property type="term" value="C:cytosol"/>
    <property type="evidence" value="ECO:0007669"/>
    <property type="project" value="TreeGrafter"/>
</dbReference>